<accession>A0A6G1G3X8</accession>
<feature type="region of interest" description="Disordered" evidence="2">
    <location>
        <begin position="260"/>
        <end position="284"/>
    </location>
</feature>
<dbReference type="GO" id="GO:0005886">
    <property type="term" value="C:plasma membrane"/>
    <property type="evidence" value="ECO:0007669"/>
    <property type="project" value="TreeGrafter"/>
</dbReference>
<feature type="compositionally biased region" description="Basic and acidic residues" evidence="2">
    <location>
        <begin position="480"/>
        <end position="508"/>
    </location>
</feature>
<dbReference type="PANTHER" id="PTHR13335">
    <property type="entry name" value="TARGET OF RAPAMYCIN COMPLEX 2 SUBUNIT MAPKAP1"/>
    <property type="match status" value="1"/>
</dbReference>
<dbReference type="InterPro" id="IPR021569">
    <property type="entry name" value="TUG-UBL1"/>
</dbReference>
<dbReference type="OrthoDB" id="241990at2759"/>
<evidence type="ECO:0000313" key="6">
    <source>
        <dbReference type="EMBL" id="KAF1812641.1"/>
    </source>
</evidence>
<dbReference type="Pfam" id="PF16978">
    <property type="entry name" value="CRIM"/>
    <property type="match status" value="1"/>
</dbReference>
<dbReference type="RefSeq" id="XP_033534272.1">
    <property type="nucleotide sequence ID" value="XM_033679471.1"/>
</dbReference>
<name>A0A6G1G3X8_9PEZI</name>
<dbReference type="GO" id="GO:0038203">
    <property type="term" value="P:TORC2 signaling"/>
    <property type="evidence" value="ECO:0007669"/>
    <property type="project" value="TreeGrafter"/>
</dbReference>
<dbReference type="EMBL" id="ML975157">
    <property type="protein sequence ID" value="KAF1812641.1"/>
    <property type="molecule type" value="Genomic_DNA"/>
</dbReference>
<proteinExistence type="inferred from homology"/>
<dbReference type="InterPro" id="IPR008828">
    <property type="entry name" value="Sin1/Avo1"/>
</dbReference>
<protein>
    <recommendedName>
        <fullName evidence="9">SIN1-domain-containing protein</fullName>
    </recommendedName>
</protein>
<dbReference type="GO" id="GO:0031932">
    <property type="term" value="C:TORC2 complex"/>
    <property type="evidence" value="ECO:0007669"/>
    <property type="project" value="InterPro"/>
</dbReference>
<feature type="region of interest" description="Disordered" evidence="2">
    <location>
        <begin position="78"/>
        <end position="224"/>
    </location>
</feature>
<evidence type="ECO:0000313" key="8">
    <source>
        <dbReference type="RefSeq" id="XP_033534272.1"/>
    </source>
</evidence>
<reference evidence="8" key="2">
    <citation type="submission" date="2020-04" db="EMBL/GenBank/DDBJ databases">
        <authorList>
            <consortium name="NCBI Genome Project"/>
        </authorList>
    </citation>
    <scope>NUCLEOTIDE SEQUENCE</scope>
    <source>
        <strain evidence="8">CBS 781.70</strain>
    </source>
</reference>
<evidence type="ECO:0000259" key="5">
    <source>
        <dbReference type="Pfam" id="PF16979"/>
    </source>
</evidence>
<feature type="domain" description="SIN1-type PH" evidence="5">
    <location>
        <begin position="700"/>
        <end position="806"/>
    </location>
</feature>
<reference evidence="8" key="3">
    <citation type="submission" date="2025-04" db="UniProtKB">
        <authorList>
            <consortium name="RefSeq"/>
        </authorList>
    </citation>
    <scope>IDENTIFICATION</scope>
    <source>
        <strain evidence="8">CBS 781.70</strain>
    </source>
</reference>
<evidence type="ECO:0008006" key="9">
    <source>
        <dbReference type="Google" id="ProtNLM"/>
    </source>
</evidence>
<dbReference type="GeneID" id="54420041"/>
<dbReference type="InterPro" id="IPR011993">
    <property type="entry name" value="PH-like_dom_sf"/>
</dbReference>
<evidence type="ECO:0000259" key="3">
    <source>
        <dbReference type="Pfam" id="PF11470"/>
    </source>
</evidence>
<gene>
    <name evidence="6 8" type="ORF">P152DRAFT_458457</name>
</gene>
<feature type="region of interest" description="Disordered" evidence="2">
    <location>
        <begin position="480"/>
        <end position="526"/>
    </location>
</feature>
<dbReference type="Pfam" id="PF16979">
    <property type="entry name" value="SIN1_PH"/>
    <property type="match status" value="1"/>
</dbReference>
<reference evidence="6 8" key="1">
    <citation type="submission" date="2020-01" db="EMBL/GenBank/DDBJ databases">
        <authorList>
            <consortium name="DOE Joint Genome Institute"/>
            <person name="Haridas S."/>
            <person name="Albert R."/>
            <person name="Binder M."/>
            <person name="Bloem J."/>
            <person name="Labutti K."/>
            <person name="Salamov A."/>
            <person name="Andreopoulos B."/>
            <person name="Baker S.E."/>
            <person name="Barry K."/>
            <person name="Bills G."/>
            <person name="Bluhm B.H."/>
            <person name="Cannon C."/>
            <person name="Castanera R."/>
            <person name="Culley D.E."/>
            <person name="Daum C."/>
            <person name="Ezra D."/>
            <person name="Gonzalez J.B."/>
            <person name="Henrissat B."/>
            <person name="Kuo A."/>
            <person name="Liang C."/>
            <person name="Lipzen A."/>
            <person name="Lutzoni F."/>
            <person name="Magnuson J."/>
            <person name="Mondo S."/>
            <person name="Nolan M."/>
            <person name="Ohm R."/>
            <person name="Pangilinan J."/>
            <person name="Park H.-J."/>
            <person name="Ramirez L."/>
            <person name="Alfaro M."/>
            <person name="Sun H."/>
            <person name="Tritt A."/>
            <person name="Yoshinaga Y."/>
            <person name="Zwiers L.-H."/>
            <person name="Turgeon B.G."/>
            <person name="Goodwin S.B."/>
            <person name="Spatafora J.W."/>
            <person name="Crous P.W."/>
            <person name="Grigoriev I.V."/>
        </authorList>
    </citation>
    <scope>NUCLEOTIDE SEQUENCE</scope>
    <source>
        <strain evidence="6 8">CBS 781.70</strain>
    </source>
</reference>
<evidence type="ECO:0000256" key="1">
    <source>
        <dbReference type="ARBA" id="ARBA00009407"/>
    </source>
</evidence>
<evidence type="ECO:0000259" key="4">
    <source>
        <dbReference type="Pfam" id="PF16978"/>
    </source>
</evidence>
<comment type="similarity">
    <text evidence="1">Belongs to the SIN1 family.</text>
</comment>
<dbReference type="InterPro" id="IPR031567">
    <property type="entry name" value="CRIM_dom"/>
</dbReference>
<dbReference type="Gene3D" id="2.30.29.30">
    <property type="entry name" value="Pleckstrin-homology domain (PH domain)/Phosphotyrosine-binding domain (PTB)"/>
    <property type="match status" value="1"/>
</dbReference>
<keyword evidence="7" id="KW-1185">Reference proteome</keyword>
<dbReference type="GO" id="GO:0005737">
    <property type="term" value="C:cytoplasm"/>
    <property type="evidence" value="ECO:0007669"/>
    <property type="project" value="TreeGrafter"/>
</dbReference>
<dbReference type="AlphaFoldDB" id="A0A6G1G3X8"/>
<feature type="compositionally biased region" description="Acidic residues" evidence="2">
    <location>
        <begin position="119"/>
        <end position="136"/>
    </location>
</feature>
<evidence type="ECO:0000256" key="2">
    <source>
        <dbReference type="SAM" id="MobiDB-lite"/>
    </source>
</evidence>
<organism evidence="6">
    <name type="scientific">Eremomyces bilateralis CBS 781.70</name>
    <dbReference type="NCBI Taxonomy" id="1392243"/>
    <lineage>
        <taxon>Eukaryota</taxon>
        <taxon>Fungi</taxon>
        <taxon>Dikarya</taxon>
        <taxon>Ascomycota</taxon>
        <taxon>Pezizomycotina</taxon>
        <taxon>Dothideomycetes</taxon>
        <taxon>Dothideomycetes incertae sedis</taxon>
        <taxon>Eremomycetales</taxon>
        <taxon>Eremomycetaceae</taxon>
        <taxon>Eremomyces</taxon>
    </lineage>
</organism>
<dbReference type="Proteomes" id="UP000504638">
    <property type="component" value="Unplaced"/>
</dbReference>
<dbReference type="Pfam" id="PF11470">
    <property type="entry name" value="TUG-UBL1"/>
    <property type="match status" value="1"/>
</dbReference>
<feature type="domain" description="CRIM" evidence="4">
    <location>
        <begin position="330"/>
        <end position="483"/>
    </location>
</feature>
<dbReference type="InterPro" id="IPR031313">
    <property type="entry name" value="Sin1_PH_dom"/>
</dbReference>
<dbReference type="GO" id="GO:0005546">
    <property type="term" value="F:phosphatidylinositol-4,5-bisphosphate binding"/>
    <property type="evidence" value="ECO:0007669"/>
    <property type="project" value="TreeGrafter"/>
</dbReference>
<sequence length="814" mass="88840">MSLLQDEDFVLYQLRTSYLANIKDGVGERLINVNTSVLNNPAYRAAGWTLNQSDIKRTYSPPIPTAITADYFQAPRSAGVGGKELEDDDEGGMITGGAASGETVGPGLNTKRRRRREQIEEEDSSDLSDETDEDEDGFQRAAQQIKFSKMPVRNRAGSSPSIQDGPAVLVTSPSRPPDGRGLRRGSLGQLGALTRPRRDTTTSSDMSSDNELGPPFAQIQQGPRAMTAKTALFLSESIQEERRPSDVAIQDVDVAEDSDSTLSSEFAGSADSGSILGPDANDSISPLQMRLNPIVSPSLMNTSPKKSRHPPPILQALPPPRPISMLPPVSALTQALVAKDKGSESPFQRFASLSGKGDPNPLYIKIYAPFSKRPTKPYEVLMMRASHDGSRVSVADAIGLALWRFGDEAIEPPLSGLQMNVNAWTLRMVEDEEVDMDFPALVRTRPISDFTSNNNRARLRSREKPWDEFALVAADEAQFKDNEAQTPEYSREAAAAKESQDVVKREESSPALQRAPPASFAPSSNVSAFRNPIIGPAHTAEGFRRNANLMDTPAAPAPQATPRTGVTKSLVIRFTDDSFLTRTVTIETTTDTYLADVFDQVCKKFNVDKGLYILKVGGTSTVAPNDRIVEALGDRSELDLTRRRFVGEASFGLSGSPGSSTPNAPLFISPGGTTKKGKKGAPTLLNPLAQKHDALFSIANYKRYNVTRKQPMSFSSSSARIMALDGEYLHLMPSESGAGGTKALFDVNAKTSAMHYSTIVGCKVSRRHPRMFRVIIYRERESKRYDFEAQSRAEAVEIVDEIKTGVRKFQNDLL</sequence>
<feature type="domain" description="TUG ubiquitin-like" evidence="3">
    <location>
        <begin position="582"/>
        <end position="618"/>
    </location>
</feature>
<dbReference type="PANTHER" id="PTHR13335:SF1">
    <property type="entry name" value="TARGET OF RAPAMYCIN COMPLEX 2 SUBUNIT MAPKAP1"/>
    <property type="match status" value="1"/>
</dbReference>
<evidence type="ECO:0000313" key="7">
    <source>
        <dbReference type="Proteomes" id="UP000504638"/>
    </source>
</evidence>